<evidence type="ECO:0008006" key="4">
    <source>
        <dbReference type="Google" id="ProtNLM"/>
    </source>
</evidence>
<name>A0AAN6LZH1_9PLEO</name>
<evidence type="ECO:0000313" key="2">
    <source>
        <dbReference type="EMBL" id="KAK3208917.1"/>
    </source>
</evidence>
<gene>
    <name evidence="2" type="ORF">GRF29_69g138603</name>
</gene>
<dbReference type="PANTHER" id="PTHR42085:SF1">
    <property type="entry name" value="F-BOX DOMAIN-CONTAINING PROTEIN"/>
    <property type="match status" value="1"/>
</dbReference>
<sequence>MVGRRGGNRHGEYEFSFVEGLENGHGNGDGDIDHDNGSDNGGNSCRDSRKKRKTSHESDHEQVSKEPTRPFKKRWPEADIFPFLELPGEIRNKIYGIIIRTTRREFPTSSFSKEHQPGRRTTRPRLEHKAPIPYLNLIHSCRQIRAEFRPLWMKTHQITLGNAHKYIRTFFPPRPKKDIQYYNVRGHLKVYIRFDDIEGRDILPLIKQSFNFPKRKIELTHGPSVQASWVDGLKRLIRNRNPEWSRLVRAPLLGALDDTEWIFTLEWERGFGGDEDATWVEENRMVQV</sequence>
<protein>
    <recommendedName>
        <fullName evidence="4">F-box domain-containing protein</fullName>
    </recommendedName>
</protein>
<evidence type="ECO:0000313" key="3">
    <source>
        <dbReference type="Proteomes" id="UP001280581"/>
    </source>
</evidence>
<dbReference type="Proteomes" id="UP001280581">
    <property type="component" value="Unassembled WGS sequence"/>
</dbReference>
<dbReference type="PANTHER" id="PTHR42085">
    <property type="entry name" value="F-BOX DOMAIN-CONTAINING PROTEIN"/>
    <property type="match status" value="1"/>
</dbReference>
<evidence type="ECO:0000256" key="1">
    <source>
        <dbReference type="SAM" id="MobiDB-lite"/>
    </source>
</evidence>
<dbReference type="AlphaFoldDB" id="A0AAN6LZH1"/>
<accession>A0AAN6LZH1</accession>
<reference evidence="2 3" key="1">
    <citation type="submission" date="2021-02" db="EMBL/GenBank/DDBJ databases">
        <title>Genome assembly of Pseudopithomyces chartarum.</title>
        <authorList>
            <person name="Jauregui R."/>
            <person name="Singh J."/>
            <person name="Voisey C."/>
        </authorList>
    </citation>
    <scope>NUCLEOTIDE SEQUENCE [LARGE SCALE GENOMIC DNA]</scope>
    <source>
        <strain evidence="2 3">AGR01</strain>
    </source>
</reference>
<feature type="region of interest" description="Disordered" evidence="1">
    <location>
        <begin position="1"/>
        <end position="71"/>
    </location>
</feature>
<organism evidence="2 3">
    <name type="scientific">Pseudopithomyces chartarum</name>
    <dbReference type="NCBI Taxonomy" id="1892770"/>
    <lineage>
        <taxon>Eukaryota</taxon>
        <taxon>Fungi</taxon>
        <taxon>Dikarya</taxon>
        <taxon>Ascomycota</taxon>
        <taxon>Pezizomycotina</taxon>
        <taxon>Dothideomycetes</taxon>
        <taxon>Pleosporomycetidae</taxon>
        <taxon>Pleosporales</taxon>
        <taxon>Massarineae</taxon>
        <taxon>Didymosphaeriaceae</taxon>
        <taxon>Pseudopithomyces</taxon>
    </lineage>
</organism>
<comment type="caution">
    <text evidence="2">The sequence shown here is derived from an EMBL/GenBank/DDBJ whole genome shotgun (WGS) entry which is preliminary data.</text>
</comment>
<keyword evidence="3" id="KW-1185">Reference proteome</keyword>
<dbReference type="InterPro" id="IPR038883">
    <property type="entry name" value="AN11006-like"/>
</dbReference>
<dbReference type="EMBL" id="WVTA01000006">
    <property type="protein sequence ID" value="KAK3208917.1"/>
    <property type="molecule type" value="Genomic_DNA"/>
</dbReference>
<feature type="compositionally biased region" description="Basic and acidic residues" evidence="1">
    <location>
        <begin position="55"/>
        <end position="71"/>
    </location>
</feature>
<proteinExistence type="predicted"/>